<dbReference type="Gene3D" id="3.90.1720.10">
    <property type="entry name" value="endopeptidase domain like (from Nostoc punctiforme)"/>
    <property type="match status" value="1"/>
</dbReference>
<name>A0A927HFU1_9RHOB</name>
<dbReference type="AlphaFoldDB" id="A0A927HFU1"/>
<dbReference type="RefSeq" id="WP_191075794.1">
    <property type="nucleotide sequence ID" value="NZ_JACTAG010000002.1"/>
</dbReference>
<reference evidence="3" key="1">
    <citation type="submission" date="2020-08" db="EMBL/GenBank/DDBJ databases">
        <title>Sulfitobacter aestuariivivens sp. nov., isolated from a tidal flat.</title>
        <authorList>
            <person name="Park S."/>
            <person name="Yoon J.-H."/>
        </authorList>
    </citation>
    <scope>NUCLEOTIDE SEQUENCE</scope>
    <source>
        <strain evidence="3">TSTF-M16</strain>
    </source>
</reference>
<evidence type="ECO:0000313" key="3">
    <source>
        <dbReference type="EMBL" id="MBD3664779.1"/>
    </source>
</evidence>
<evidence type="ECO:0000313" key="4">
    <source>
        <dbReference type="Proteomes" id="UP000635142"/>
    </source>
</evidence>
<feature type="signal peptide" evidence="1">
    <location>
        <begin position="1"/>
        <end position="23"/>
    </location>
</feature>
<evidence type="ECO:0000256" key="1">
    <source>
        <dbReference type="SAM" id="SignalP"/>
    </source>
</evidence>
<protein>
    <submittedName>
        <fullName evidence="3">CHAP domain-containing protein</fullName>
    </submittedName>
</protein>
<keyword evidence="4" id="KW-1185">Reference proteome</keyword>
<gene>
    <name evidence="3" type="ORF">H9Q16_12665</name>
</gene>
<dbReference type="EMBL" id="JACTAG010000002">
    <property type="protein sequence ID" value="MBD3664779.1"/>
    <property type="molecule type" value="Genomic_DNA"/>
</dbReference>
<organism evidence="3 4">
    <name type="scientific">Sulfitobacter aestuariivivens</name>
    <dbReference type="NCBI Taxonomy" id="2766981"/>
    <lineage>
        <taxon>Bacteria</taxon>
        <taxon>Pseudomonadati</taxon>
        <taxon>Pseudomonadota</taxon>
        <taxon>Alphaproteobacteria</taxon>
        <taxon>Rhodobacterales</taxon>
        <taxon>Roseobacteraceae</taxon>
        <taxon>Sulfitobacter</taxon>
    </lineage>
</organism>
<accession>A0A927HFU1</accession>
<dbReference type="Pfam" id="PF05257">
    <property type="entry name" value="CHAP"/>
    <property type="match status" value="1"/>
</dbReference>
<sequence>MNIYRAGRAVLSIAALAALTACAAPKAEFDTLSSLQIDPEMQALALREVAAKHARGQRVWCVPFARDASGVQIRGNANTWWGQADGLYARGNKPAVGSVMTWKATSKNPRGHVAVVSQIISDREIKVDHANWRRNQVSLKMSVIDISPKGDWSQVKLESQPGSYGRMYPIKGFIYPTTAS</sequence>
<dbReference type="InterPro" id="IPR007921">
    <property type="entry name" value="CHAP_dom"/>
</dbReference>
<dbReference type="PROSITE" id="PS50911">
    <property type="entry name" value="CHAP"/>
    <property type="match status" value="1"/>
</dbReference>
<comment type="caution">
    <text evidence="3">The sequence shown here is derived from an EMBL/GenBank/DDBJ whole genome shotgun (WGS) entry which is preliminary data.</text>
</comment>
<dbReference type="Proteomes" id="UP000635142">
    <property type="component" value="Unassembled WGS sequence"/>
</dbReference>
<keyword evidence="1" id="KW-0732">Signal</keyword>
<dbReference type="PROSITE" id="PS51257">
    <property type="entry name" value="PROKAR_LIPOPROTEIN"/>
    <property type="match status" value="1"/>
</dbReference>
<feature type="chain" id="PRO_5037298525" evidence="1">
    <location>
        <begin position="24"/>
        <end position="180"/>
    </location>
</feature>
<feature type="domain" description="Peptidase C51" evidence="2">
    <location>
        <begin position="36"/>
        <end position="156"/>
    </location>
</feature>
<evidence type="ECO:0000259" key="2">
    <source>
        <dbReference type="PROSITE" id="PS50911"/>
    </source>
</evidence>
<dbReference type="SUPFAM" id="SSF54001">
    <property type="entry name" value="Cysteine proteinases"/>
    <property type="match status" value="1"/>
</dbReference>
<dbReference type="InterPro" id="IPR038765">
    <property type="entry name" value="Papain-like_cys_pep_sf"/>
</dbReference>
<proteinExistence type="predicted"/>